<evidence type="ECO:0000256" key="5">
    <source>
        <dbReference type="ARBA" id="ARBA00022701"/>
    </source>
</evidence>
<organism evidence="14 15">
    <name type="scientific">Paramecium pentaurelia</name>
    <dbReference type="NCBI Taxonomy" id="43138"/>
    <lineage>
        <taxon>Eukaryota</taxon>
        <taxon>Sar</taxon>
        <taxon>Alveolata</taxon>
        <taxon>Ciliophora</taxon>
        <taxon>Intramacronucleata</taxon>
        <taxon>Oligohymenophorea</taxon>
        <taxon>Peniculida</taxon>
        <taxon>Parameciidae</taxon>
        <taxon>Paramecium</taxon>
    </lineage>
</organism>
<dbReference type="GO" id="GO:0046872">
    <property type="term" value="F:metal ion binding"/>
    <property type="evidence" value="ECO:0007669"/>
    <property type="project" value="InterPro"/>
</dbReference>
<dbReference type="GO" id="GO:0070740">
    <property type="term" value="F:tubulin-glutamic acid ligase activity"/>
    <property type="evidence" value="ECO:0007669"/>
    <property type="project" value="TreeGrafter"/>
</dbReference>
<dbReference type="PROSITE" id="PS51221">
    <property type="entry name" value="TTL"/>
    <property type="match status" value="1"/>
</dbReference>
<reference evidence="14" key="1">
    <citation type="submission" date="2021-01" db="EMBL/GenBank/DDBJ databases">
        <authorList>
            <consortium name="Genoscope - CEA"/>
            <person name="William W."/>
        </authorList>
    </citation>
    <scope>NUCLEOTIDE SEQUENCE</scope>
</reference>
<keyword evidence="9" id="KW-0206">Cytoskeleton</keyword>
<comment type="subcellular location">
    <subcellularLocation>
        <location evidence="1">Cytoplasm</location>
        <location evidence="1">Cytoskeleton</location>
        <location evidence="1">Cilium basal body</location>
    </subcellularLocation>
</comment>
<dbReference type="EMBL" id="CAJJDO010000058">
    <property type="protein sequence ID" value="CAD8172779.1"/>
    <property type="molecule type" value="Genomic_DNA"/>
</dbReference>
<dbReference type="FunFam" id="3.40.50.300:FF:003008">
    <property type="entry name" value="Origin recognition complex subunit 1"/>
    <property type="match status" value="1"/>
</dbReference>
<keyword evidence="7 11" id="KW-0067">ATP-binding</keyword>
<keyword evidence="10" id="KW-0966">Cell projection</keyword>
<evidence type="ECO:0000256" key="9">
    <source>
        <dbReference type="ARBA" id="ARBA00023212"/>
    </source>
</evidence>
<dbReference type="InterPro" id="IPR004344">
    <property type="entry name" value="TTL/TTLL_fam"/>
</dbReference>
<dbReference type="AlphaFoldDB" id="A0A8S1V9U7"/>
<evidence type="ECO:0000256" key="4">
    <source>
        <dbReference type="ARBA" id="ARBA00022598"/>
    </source>
</evidence>
<keyword evidence="5" id="KW-0493">Microtubule</keyword>
<keyword evidence="4" id="KW-0436">Ligase</keyword>
<feature type="domain" description="ATP-grasp" evidence="13">
    <location>
        <begin position="95"/>
        <end position="354"/>
    </location>
</feature>
<name>A0A8S1V9U7_9CILI</name>
<dbReference type="Pfam" id="PF13401">
    <property type="entry name" value="AAA_22"/>
    <property type="match status" value="1"/>
</dbReference>
<dbReference type="InterPro" id="IPR049945">
    <property type="entry name" value="AAA_22"/>
</dbReference>
<dbReference type="PANTHER" id="PTHR12241">
    <property type="entry name" value="TUBULIN POLYGLUTAMYLASE"/>
    <property type="match status" value="1"/>
</dbReference>
<evidence type="ECO:0000256" key="6">
    <source>
        <dbReference type="ARBA" id="ARBA00022741"/>
    </source>
</evidence>
<dbReference type="OrthoDB" id="1926878at2759"/>
<dbReference type="GO" id="GO:0036064">
    <property type="term" value="C:ciliary basal body"/>
    <property type="evidence" value="ECO:0007669"/>
    <property type="project" value="TreeGrafter"/>
</dbReference>
<sequence length="1015" mass="119253">MQNKKLKWKSDFEKSVIIENFVNRGWIKSQEKEEEQTDWNVYWATVWNVRNIFNPKNGFRLNDQQIINHFPNHYELTRKDCMVKNLKRFKREQDKEVLETFNFDFLPTTYIFPGEYSLFVEEFHRNPNQTWIVKPAARSQGKGIFLLRKIQQLKKISGTTVTSNMTQLNLASKENYVVSRYIDNPLLIGGKKFDLRMYVLVTNYKPLKVWIYNKGFGRFCNEQYTTDVAEIENMFVHLTNVAIQQYSDKYSQKHGGKYSIDALKLYVESAYGTDALNKMMDDIHNIMLTSLKSVQAVIQNDKHCFEMYGYDILLDSNLKPWLIEINASPSLTTTTPVDKNLKMNLINDVYNIVLPNDDFPDNDQKQQQPTKVGGFTLLYDENLDPNNRKTQKRQRGEPKRRIKELTNNKGRQKQKNKNLPKLIINPNIQQEPKVKPKNKRNIKSNKNPLRVKTINIITMNNILNLKMKKEFPLLQHQLIYKVYQHIVIDEECSDQISQISQLFTLQKSEVPNNISRQLSKPKIMSIRAAKLTFPEDSKEIQMDIEQEECQFINQAMIQTRCNLLGMPKQNKYKKEHSLTTEKNFPSEHYEQSTHIQIPHPDNIQQKLILMEECFTSLLECTVPDEILCRDQEKILITRFIEDGIKNNGQKQALYISGVPGIGKTATVLEVKNKLLSKKLNFEFIYFNAMNVGSPEDIYPFLYEKFTNKKETSRIKSCILLTELFNSQLETIQQNKVVLLDECDNLYTTDQQVLYNLVDWPQQPQAHLIIIMIANTMDFPERLKPKLQSRLGNHRIVFRPYNSTQIESILQQRMKTKKIKQLFASNTLNYLGKKIATISTDIRKTLSVCRTAIVLAREQLLKKSVFSQIDVDHIKLAYDMIYNKPQHNSLQYFNDELKLLLIMIALEIHIKGYNYAYFHQVIQRVNQQKQLHKQDTLSYFQMKQVLIKLSQLNLIEIKEEQVLLTKSTWQQKIQNSLDKDRLFNLEDMLIQLKINIDDIKNGLSNDDLFKEFSNLF</sequence>
<dbReference type="PANTHER" id="PTHR12241:SF31">
    <property type="entry name" value="POLYGLUTAMYLASE COMPLEX SUBUNIT TTLL1"/>
    <property type="match status" value="1"/>
</dbReference>
<dbReference type="CDD" id="cd00009">
    <property type="entry name" value="AAA"/>
    <property type="match status" value="1"/>
</dbReference>
<evidence type="ECO:0000256" key="3">
    <source>
        <dbReference type="ARBA" id="ARBA00022490"/>
    </source>
</evidence>
<evidence type="ECO:0000313" key="15">
    <source>
        <dbReference type="Proteomes" id="UP000689195"/>
    </source>
</evidence>
<evidence type="ECO:0000256" key="12">
    <source>
        <dbReference type="SAM" id="MobiDB-lite"/>
    </source>
</evidence>
<proteinExistence type="inferred from homology"/>
<evidence type="ECO:0000256" key="2">
    <source>
        <dbReference type="ARBA" id="ARBA00006118"/>
    </source>
</evidence>
<dbReference type="Proteomes" id="UP000689195">
    <property type="component" value="Unassembled WGS sequence"/>
</dbReference>
<feature type="region of interest" description="Disordered" evidence="12">
    <location>
        <begin position="378"/>
        <end position="443"/>
    </location>
</feature>
<dbReference type="InterPro" id="IPR003593">
    <property type="entry name" value="AAA+_ATPase"/>
</dbReference>
<evidence type="ECO:0000256" key="1">
    <source>
        <dbReference type="ARBA" id="ARBA00004120"/>
    </source>
</evidence>
<dbReference type="GO" id="GO:0015631">
    <property type="term" value="F:tubulin binding"/>
    <property type="evidence" value="ECO:0007669"/>
    <property type="project" value="TreeGrafter"/>
</dbReference>
<keyword evidence="15" id="KW-1185">Reference proteome</keyword>
<dbReference type="FunFam" id="3.30.470.20:FF:000033">
    <property type="entry name" value="Probable tubulin polyglutamylase TTLL1"/>
    <property type="match status" value="1"/>
</dbReference>
<dbReference type="GO" id="GO:0000226">
    <property type="term" value="P:microtubule cytoskeleton organization"/>
    <property type="evidence" value="ECO:0007669"/>
    <property type="project" value="TreeGrafter"/>
</dbReference>
<keyword evidence="8" id="KW-0969">Cilium</keyword>
<evidence type="ECO:0000313" key="14">
    <source>
        <dbReference type="EMBL" id="CAD8172779.1"/>
    </source>
</evidence>
<comment type="similarity">
    <text evidence="2">Belongs to the tubulin polyglutamylase family.</text>
</comment>
<gene>
    <name evidence="14" type="ORF">PPENT_87.1.T0580040</name>
</gene>
<dbReference type="SMART" id="SM00382">
    <property type="entry name" value="AAA"/>
    <property type="match status" value="1"/>
</dbReference>
<dbReference type="GO" id="GO:0005874">
    <property type="term" value="C:microtubule"/>
    <property type="evidence" value="ECO:0007669"/>
    <property type="project" value="UniProtKB-KW"/>
</dbReference>
<dbReference type="Pfam" id="PF03133">
    <property type="entry name" value="TTL"/>
    <property type="match status" value="1"/>
</dbReference>
<dbReference type="PROSITE" id="PS50975">
    <property type="entry name" value="ATP_GRASP"/>
    <property type="match status" value="1"/>
</dbReference>
<protein>
    <recommendedName>
        <fullName evidence="13">ATP-grasp domain-containing protein</fullName>
    </recommendedName>
</protein>
<evidence type="ECO:0000256" key="10">
    <source>
        <dbReference type="ARBA" id="ARBA00023273"/>
    </source>
</evidence>
<accession>A0A8S1V9U7</accession>
<dbReference type="GO" id="GO:0016887">
    <property type="term" value="F:ATP hydrolysis activity"/>
    <property type="evidence" value="ECO:0007669"/>
    <property type="project" value="InterPro"/>
</dbReference>
<comment type="caution">
    <text evidence="14">The sequence shown here is derived from an EMBL/GenBank/DDBJ whole genome shotgun (WGS) entry which is preliminary data.</text>
</comment>
<evidence type="ECO:0000259" key="13">
    <source>
        <dbReference type="PROSITE" id="PS50975"/>
    </source>
</evidence>
<dbReference type="InterPro" id="IPR011761">
    <property type="entry name" value="ATP-grasp"/>
</dbReference>
<keyword evidence="6 11" id="KW-0547">Nucleotide-binding</keyword>
<feature type="compositionally biased region" description="Basic and acidic residues" evidence="12">
    <location>
        <begin position="394"/>
        <end position="406"/>
    </location>
</feature>
<dbReference type="GO" id="GO:0005524">
    <property type="term" value="F:ATP binding"/>
    <property type="evidence" value="ECO:0007669"/>
    <property type="project" value="UniProtKB-UniRule"/>
</dbReference>
<evidence type="ECO:0000256" key="7">
    <source>
        <dbReference type="ARBA" id="ARBA00022840"/>
    </source>
</evidence>
<evidence type="ECO:0000256" key="8">
    <source>
        <dbReference type="ARBA" id="ARBA00023069"/>
    </source>
</evidence>
<keyword evidence="3" id="KW-0963">Cytoplasm</keyword>
<evidence type="ECO:0000256" key="11">
    <source>
        <dbReference type="PROSITE-ProRule" id="PRU00409"/>
    </source>
</evidence>